<dbReference type="EMBL" id="JAAOAS010000328">
    <property type="protein sequence ID" value="KAF5579743.1"/>
    <property type="molecule type" value="Genomic_DNA"/>
</dbReference>
<gene>
    <name evidence="1" type="ORF">FPCIR_10937</name>
</gene>
<name>A0A8H5NWR1_9HYPO</name>
<reference evidence="1 2" key="1">
    <citation type="submission" date="2020-05" db="EMBL/GenBank/DDBJ databases">
        <title>Identification and distribution of gene clusters putatively required for synthesis of sphingolipid metabolism inhibitors in phylogenetically diverse species of the filamentous fungus Fusarium.</title>
        <authorList>
            <person name="Kim H.-S."/>
            <person name="Busman M."/>
            <person name="Brown D.W."/>
            <person name="Divon H."/>
            <person name="Uhlig S."/>
            <person name="Proctor R.H."/>
        </authorList>
    </citation>
    <scope>NUCLEOTIDE SEQUENCE [LARGE SCALE GENOMIC DNA]</scope>
    <source>
        <strain evidence="1 2">NRRL 36939</strain>
    </source>
</reference>
<organism evidence="1 2">
    <name type="scientific">Fusarium pseudocircinatum</name>
    <dbReference type="NCBI Taxonomy" id="56676"/>
    <lineage>
        <taxon>Eukaryota</taxon>
        <taxon>Fungi</taxon>
        <taxon>Dikarya</taxon>
        <taxon>Ascomycota</taxon>
        <taxon>Pezizomycotina</taxon>
        <taxon>Sordariomycetes</taxon>
        <taxon>Hypocreomycetidae</taxon>
        <taxon>Hypocreales</taxon>
        <taxon>Nectriaceae</taxon>
        <taxon>Fusarium</taxon>
        <taxon>Fusarium fujikuroi species complex</taxon>
    </lineage>
</organism>
<evidence type="ECO:0000313" key="1">
    <source>
        <dbReference type="EMBL" id="KAF5579743.1"/>
    </source>
</evidence>
<comment type="caution">
    <text evidence="1">The sequence shown here is derived from an EMBL/GenBank/DDBJ whole genome shotgun (WGS) entry which is preliminary data.</text>
</comment>
<dbReference type="InterPro" id="IPR038213">
    <property type="entry name" value="IFI6/IFI27-like_sf"/>
</dbReference>
<sequence length="231" mass="24976">MQEAFHPVIRIKQSLAHPNSSASSPPFINKTDTTSTLIKMNPLTSILSCLTGQSAASQPSLQVSEINPSAKAPIVSQPVPYSDDAVSQFVTILQTHTGTQAQLHHRLKQVVSTTSWTSSLAEAIERKIENLLKDGAELAKPMAEAVKRATNTAWGFAKEHPVYAGLIAAGTIIAIGVLVEFELVWVLRALGFDEVGPRIGSFAARWMSSLEKVPKGSIYSFLQRLGMKIAK</sequence>
<accession>A0A8H5NWR1</accession>
<keyword evidence="2" id="KW-1185">Reference proteome</keyword>
<protein>
    <submittedName>
        <fullName evidence="1">Lincomycin-condensing lmbA</fullName>
    </submittedName>
</protein>
<dbReference type="OrthoDB" id="440424at2759"/>
<evidence type="ECO:0000313" key="2">
    <source>
        <dbReference type="Proteomes" id="UP000546213"/>
    </source>
</evidence>
<proteinExistence type="predicted"/>
<dbReference type="Proteomes" id="UP000546213">
    <property type="component" value="Unassembled WGS sequence"/>
</dbReference>
<dbReference type="AlphaFoldDB" id="A0A8H5NWR1"/>
<dbReference type="Gene3D" id="6.10.110.10">
    <property type="match status" value="1"/>
</dbReference>